<dbReference type="AlphaFoldDB" id="A0A1I7UXK1"/>
<organism evidence="2 3">
    <name type="scientific">Caenorhabditis tropicalis</name>
    <dbReference type="NCBI Taxonomy" id="1561998"/>
    <lineage>
        <taxon>Eukaryota</taxon>
        <taxon>Metazoa</taxon>
        <taxon>Ecdysozoa</taxon>
        <taxon>Nematoda</taxon>
        <taxon>Chromadorea</taxon>
        <taxon>Rhabditida</taxon>
        <taxon>Rhabditina</taxon>
        <taxon>Rhabditomorpha</taxon>
        <taxon>Rhabditoidea</taxon>
        <taxon>Rhabditidae</taxon>
        <taxon>Peloderinae</taxon>
        <taxon>Caenorhabditis</taxon>
    </lineage>
</organism>
<evidence type="ECO:0000313" key="2">
    <source>
        <dbReference type="Proteomes" id="UP000095282"/>
    </source>
</evidence>
<sequence length="100" mass="11673">METAKEFPEIPKDFKDLGVTPNPYEVPIKALVDNVNGDSLYVVYTMVGKQWHDERMSPLRCWERAKKQDVKTKCITVRIRKTSESKKKEKNEKEKTKTEG</sequence>
<reference evidence="3" key="1">
    <citation type="submission" date="2016-11" db="UniProtKB">
        <authorList>
            <consortium name="WormBaseParasite"/>
        </authorList>
    </citation>
    <scope>IDENTIFICATION</scope>
</reference>
<accession>A0A1I7UXK1</accession>
<protein>
    <submittedName>
        <fullName evidence="3">Tudor domain-containing protein</fullName>
    </submittedName>
</protein>
<dbReference type="STRING" id="1561998.A0A1I7UXK1"/>
<dbReference type="Proteomes" id="UP000095282">
    <property type="component" value="Unplaced"/>
</dbReference>
<evidence type="ECO:0000256" key="1">
    <source>
        <dbReference type="SAM" id="MobiDB-lite"/>
    </source>
</evidence>
<proteinExistence type="predicted"/>
<feature type="region of interest" description="Disordered" evidence="1">
    <location>
        <begin position="81"/>
        <end position="100"/>
    </location>
</feature>
<name>A0A1I7UXK1_9PELO</name>
<keyword evidence="2" id="KW-1185">Reference proteome</keyword>
<dbReference type="eggNOG" id="ENOG502T1YU">
    <property type="taxonomic scope" value="Eukaryota"/>
</dbReference>
<evidence type="ECO:0000313" key="3">
    <source>
        <dbReference type="WBParaSite" id="Csp11.Scaffold630.g20339.t1"/>
    </source>
</evidence>
<dbReference type="WBParaSite" id="Csp11.Scaffold630.g20339.t1">
    <property type="protein sequence ID" value="Csp11.Scaffold630.g20339.t1"/>
    <property type="gene ID" value="Csp11.Scaffold630.g20339"/>
</dbReference>